<reference evidence="5 6" key="1">
    <citation type="submission" date="2020-08" db="EMBL/GenBank/DDBJ databases">
        <title>Genomic Encyclopedia of Type Strains, Phase IV (KMG-V): Genome sequencing to study the core and pangenomes of soil and plant-associated prokaryotes.</title>
        <authorList>
            <person name="Whitman W."/>
        </authorList>
    </citation>
    <scope>NUCLEOTIDE SEQUENCE [LARGE SCALE GENOMIC DNA]</scope>
    <source>
        <strain evidence="5 6">X5P2</strain>
    </source>
</reference>
<keyword evidence="3" id="KW-0175">Coiled coil</keyword>
<proteinExistence type="inferred from homology"/>
<dbReference type="PANTHER" id="PTHR30203">
    <property type="entry name" value="OUTER MEMBRANE CATION EFFLUX PROTEIN"/>
    <property type="match status" value="1"/>
</dbReference>
<dbReference type="Pfam" id="PF02321">
    <property type="entry name" value="OEP"/>
    <property type="match status" value="2"/>
</dbReference>
<dbReference type="EMBL" id="JACHEB010000010">
    <property type="protein sequence ID" value="MBB5330363.1"/>
    <property type="molecule type" value="Genomic_DNA"/>
</dbReference>
<evidence type="ECO:0000256" key="1">
    <source>
        <dbReference type="ARBA" id="ARBA00007613"/>
    </source>
</evidence>
<dbReference type="SUPFAM" id="SSF56954">
    <property type="entry name" value="Outer membrane efflux proteins (OEP)"/>
    <property type="match status" value="1"/>
</dbReference>
<protein>
    <submittedName>
        <fullName evidence="5">NodT family efflux transporter outer membrane factor (OMF) lipoprotein</fullName>
    </submittedName>
</protein>
<evidence type="ECO:0000256" key="3">
    <source>
        <dbReference type="SAM" id="Coils"/>
    </source>
</evidence>
<dbReference type="PROSITE" id="PS51257">
    <property type="entry name" value="PROKAR_LIPOPROTEIN"/>
    <property type="match status" value="1"/>
</dbReference>
<comment type="similarity">
    <text evidence="1 2">Belongs to the outer membrane factor (OMF) (TC 1.B.17) family.</text>
</comment>
<dbReference type="RefSeq" id="WP_183979781.1">
    <property type="nucleotide sequence ID" value="NZ_JACHEB010000010.1"/>
</dbReference>
<comment type="subcellular location">
    <subcellularLocation>
        <location evidence="2">Cell membrane</location>
        <topology evidence="2">Lipid-anchor</topology>
    </subcellularLocation>
</comment>
<dbReference type="Proteomes" id="UP000535182">
    <property type="component" value="Unassembled WGS sequence"/>
</dbReference>
<dbReference type="Gene3D" id="1.20.1600.10">
    <property type="entry name" value="Outer membrane efflux proteins (OEP)"/>
    <property type="match status" value="1"/>
</dbReference>
<keyword evidence="2" id="KW-0472">Membrane</keyword>
<comment type="caution">
    <text evidence="5">The sequence shown here is derived from an EMBL/GenBank/DDBJ whole genome shotgun (WGS) entry which is preliminary data.</text>
</comment>
<keyword evidence="2" id="KW-0812">Transmembrane</keyword>
<gene>
    <name evidence="5" type="ORF">HDF14_003998</name>
</gene>
<keyword evidence="6" id="KW-1185">Reference proteome</keyword>
<keyword evidence="2" id="KW-0564">Palmitate</keyword>
<feature type="coiled-coil region" evidence="3">
    <location>
        <begin position="75"/>
        <end position="102"/>
    </location>
</feature>
<dbReference type="InterPro" id="IPR010131">
    <property type="entry name" value="MdtP/NodT-like"/>
</dbReference>
<organism evidence="5 6">
    <name type="scientific">Tunturiibacter gelidiferens</name>
    <dbReference type="NCBI Taxonomy" id="3069689"/>
    <lineage>
        <taxon>Bacteria</taxon>
        <taxon>Pseudomonadati</taxon>
        <taxon>Acidobacteriota</taxon>
        <taxon>Terriglobia</taxon>
        <taxon>Terriglobales</taxon>
        <taxon>Acidobacteriaceae</taxon>
        <taxon>Tunturiibacter</taxon>
    </lineage>
</organism>
<dbReference type="InterPro" id="IPR003423">
    <property type="entry name" value="OMP_efflux"/>
</dbReference>
<evidence type="ECO:0000256" key="2">
    <source>
        <dbReference type="RuleBase" id="RU362097"/>
    </source>
</evidence>
<evidence type="ECO:0000256" key="4">
    <source>
        <dbReference type="SAM" id="MobiDB-lite"/>
    </source>
</evidence>
<dbReference type="NCBIfam" id="TIGR01845">
    <property type="entry name" value="outer_NodT"/>
    <property type="match status" value="1"/>
</dbReference>
<keyword evidence="2 5" id="KW-0449">Lipoprotein</keyword>
<sequence length="486" mass="53562">MIDKRVAIFLALGGLFATGCEVGPKYVKPSAPPSPPAIKEPLPSNVTDSSDWKTASPNDQVERGKWWMVFGDARLNDYEDQLTQANQNLQLAEARLRQARAAIRFNRASQFPSISLSPSILNERDSANQPYFNQALVNNGTGNFVFPLELSYEVDLWGRVRRSVTAAKEEAQSSAGDVEVSKLSLHAELARDYFGLRSADLQERLLRDTVKTYEHALKVTEDRYNGGASPRADVEQARTQLQSAQVLETDIVQARANYEHAIAVLVGKTPAQFSIALDENFVLQPPQIPVGVAGTLLERRPDVSAAERRVAAANEQIGIAKAAYFPQVTIGAAAGFQSAQASNWFSWPSRLWAVGPSVSQVIYDGGRRRAISEGARANYDATIAIYRQDSLTAFQEVEDNLVVLNVLAKEVEQQRSATISAEKALDLFTKRYQDGVDTYLQVVTSQTTALQNERNDIDLRQREMDASVLLIKAIGGGWDATQLPNY</sequence>
<dbReference type="PANTHER" id="PTHR30203:SF33">
    <property type="entry name" value="BLR4455 PROTEIN"/>
    <property type="match status" value="1"/>
</dbReference>
<feature type="compositionally biased region" description="Polar residues" evidence="4">
    <location>
        <begin position="45"/>
        <end position="58"/>
    </location>
</feature>
<accession>A0A9X0QH63</accession>
<evidence type="ECO:0000313" key="6">
    <source>
        <dbReference type="Proteomes" id="UP000535182"/>
    </source>
</evidence>
<evidence type="ECO:0000313" key="5">
    <source>
        <dbReference type="EMBL" id="MBB5330363.1"/>
    </source>
</evidence>
<feature type="region of interest" description="Disordered" evidence="4">
    <location>
        <begin position="28"/>
        <end position="58"/>
    </location>
</feature>
<dbReference type="GO" id="GO:0015562">
    <property type="term" value="F:efflux transmembrane transporter activity"/>
    <property type="evidence" value="ECO:0007669"/>
    <property type="project" value="InterPro"/>
</dbReference>
<dbReference type="Gene3D" id="2.20.200.10">
    <property type="entry name" value="Outer membrane efflux proteins (OEP)"/>
    <property type="match status" value="1"/>
</dbReference>
<dbReference type="GO" id="GO:0005886">
    <property type="term" value="C:plasma membrane"/>
    <property type="evidence" value="ECO:0007669"/>
    <property type="project" value="UniProtKB-SubCell"/>
</dbReference>
<dbReference type="AlphaFoldDB" id="A0A9X0QH63"/>
<name>A0A9X0QH63_9BACT</name>
<keyword evidence="2" id="KW-1134">Transmembrane beta strand</keyword>